<dbReference type="InterPro" id="IPR045133">
    <property type="entry name" value="IRE1/2-like"/>
</dbReference>
<dbReference type="GO" id="GO:0051082">
    <property type="term" value="F:unfolded protein binding"/>
    <property type="evidence" value="ECO:0007669"/>
    <property type="project" value="TreeGrafter"/>
</dbReference>
<dbReference type="AlphaFoldDB" id="A0A2H3DGN5"/>
<keyword evidence="3" id="KW-1185">Reference proteome</keyword>
<dbReference type="GO" id="GO:0036498">
    <property type="term" value="P:IRE1-mediated unfolded protein response"/>
    <property type="evidence" value="ECO:0007669"/>
    <property type="project" value="TreeGrafter"/>
</dbReference>
<dbReference type="EMBL" id="KZ293654">
    <property type="protein sequence ID" value="PBK94379.1"/>
    <property type="molecule type" value="Genomic_DNA"/>
</dbReference>
<dbReference type="STRING" id="47427.A0A2H3DGN5"/>
<dbReference type="Gene3D" id="1.10.510.10">
    <property type="entry name" value="Transferase(Phosphotransferase) domain 1"/>
    <property type="match status" value="1"/>
</dbReference>
<organism evidence="2 3">
    <name type="scientific">Armillaria gallica</name>
    <name type="common">Bulbous honey fungus</name>
    <name type="synonym">Armillaria bulbosa</name>
    <dbReference type="NCBI Taxonomy" id="47427"/>
    <lineage>
        <taxon>Eukaryota</taxon>
        <taxon>Fungi</taxon>
        <taxon>Dikarya</taxon>
        <taxon>Basidiomycota</taxon>
        <taxon>Agaricomycotina</taxon>
        <taxon>Agaricomycetes</taxon>
        <taxon>Agaricomycetidae</taxon>
        <taxon>Agaricales</taxon>
        <taxon>Marasmiineae</taxon>
        <taxon>Physalacriaceae</taxon>
        <taxon>Armillaria</taxon>
    </lineage>
</organism>
<gene>
    <name evidence="2" type="ORF">ARMGADRAFT_991497</name>
</gene>
<dbReference type="Pfam" id="PF00069">
    <property type="entry name" value="Pkinase"/>
    <property type="match status" value="1"/>
</dbReference>
<reference evidence="3" key="1">
    <citation type="journal article" date="2017" name="Nat. Ecol. Evol.">
        <title>Genome expansion and lineage-specific genetic innovations in the forest pathogenic fungi Armillaria.</title>
        <authorList>
            <person name="Sipos G."/>
            <person name="Prasanna A.N."/>
            <person name="Walter M.C."/>
            <person name="O'Connor E."/>
            <person name="Balint B."/>
            <person name="Krizsan K."/>
            <person name="Kiss B."/>
            <person name="Hess J."/>
            <person name="Varga T."/>
            <person name="Slot J."/>
            <person name="Riley R."/>
            <person name="Boka B."/>
            <person name="Rigling D."/>
            <person name="Barry K."/>
            <person name="Lee J."/>
            <person name="Mihaltcheva S."/>
            <person name="LaButti K."/>
            <person name="Lipzen A."/>
            <person name="Waldron R."/>
            <person name="Moloney N.M."/>
            <person name="Sperisen C."/>
            <person name="Kredics L."/>
            <person name="Vagvoelgyi C."/>
            <person name="Patrignani A."/>
            <person name="Fitzpatrick D."/>
            <person name="Nagy I."/>
            <person name="Doyle S."/>
            <person name="Anderson J.B."/>
            <person name="Grigoriev I.V."/>
            <person name="Gueldener U."/>
            <person name="Muensterkoetter M."/>
            <person name="Nagy L.G."/>
        </authorList>
    </citation>
    <scope>NUCLEOTIDE SEQUENCE [LARGE SCALE GENOMIC DNA]</scope>
    <source>
        <strain evidence="3">Ar21-2</strain>
    </source>
</reference>
<feature type="domain" description="Protein kinase" evidence="1">
    <location>
        <begin position="1"/>
        <end position="217"/>
    </location>
</feature>
<evidence type="ECO:0000313" key="3">
    <source>
        <dbReference type="Proteomes" id="UP000217790"/>
    </source>
</evidence>
<dbReference type="SUPFAM" id="SSF56112">
    <property type="entry name" value="Protein kinase-like (PK-like)"/>
    <property type="match status" value="1"/>
</dbReference>
<dbReference type="OrthoDB" id="4062651at2759"/>
<dbReference type="InterPro" id="IPR000719">
    <property type="entry name" value="Prot_kinase_dom"/>
</dbReference>
<accession>A0A2H3DGN5</accession>
<dbReference type="OMA" id="NPANIDQ"/>
<dbReference type="GO" id="GO:0070059">
    <property type="term" value="P:intrinsic apoptotic signaling pathway in response to endoplasmic reticulum stress"/>
    <property type="evidence" value="ECO:0007669"/>
    <property type="project" value="TreeGrafter"/>
</dbReference>
<dbReference type="PANTHER" id="PTHR13954">
    <property type="entry name" value="IRE1-RELATED"/>
    <property type="match status" value="1"/>
</dbReference>
<evidence type="ECO:0000313" key="2">
    <source>
        <dbReference type="EMBL" id="PBK94379.1"/>
    </source>
</evidence>
<name>A0A2H3DGN5_ARMGA</name>
<dbReference type="InParanoid" id="A0A2H3DGN5"/>
<sequence length="217" mass="25029">MDMEAADPFHLREILWSDGEDFFHLQLPCDKDDEARSARRDAKLVPCSLYQTIPPPELLCAPEPAIWQYMIQEARVCETLMKYPHQNVARYYGYVEKDGLMVGLCFKRYGQTLSEAVRTGLIRREDVEPSLDQIKRGIEHTHGLGLVHNDINPRNILFDVDGKLIIIDFDSCRKQSESMLDGKSGTFPFSNDPETAEFQNDSYGLEKVREWMKENIP</sequence>
<dbReference type="PANTHER" id="PTHR13954:SF6">
    <property type="entry name" value="NON-SPECIFIC SERINE_THREONINE PROTEIN KINASE"/>
    <property type="match status" value="1"/>
</dbReference>
<dbReference type="GO" id="GO:0004521">
    <property type="term" value="F:RNA endonuclease activity"/>
    <property type="evidence" value="ECO:0007669"/>
    <property type="project" value="InterPro"/>
</dbReference>
<dbReference type="Proteomes" id="UP000217790">
    <property type="component" value="Unassembled WGS sequence"/>
</dbReference>
<dbReference type="PROSITE" id="PS50011">
    <property type="entry name" value="PROTEIN_KINASE_DOM"/>
    <property type="match status" value="1"/>
</dbReference>
<protein>
    <recommendedName>
        <fullName evidence="1">Protein kinase domain-containing protein</fullName>
    </recommendedName>
</protein>
<dbReference type="GO" id="GO:0004674">
    <property type="term" value="F:protein serine/threonine kinase activity"/>
    <property type="evidence" value="ECO:0007669"/>
    <property type="project" value="InterPro"/>
</dbReference>
<proteinExistence type="predicted"/>
<evidence type="ECO:0000259" key="1">
    <source>
        <dbReference type="PROSITE" id="PS50011"/>
    </source>
</evidence>
<dbReference type="InterPro" id="IPR011009">
    <property type="entry name" value="Kinase-like_dom_sf"/>
</dbReference>
<dbReference type="GO" id="GO:1990604">
    <property type="term" value="C:IRE1-TRAF2-ASK1 complex"/>
    <property type="evidence" value="ECO:0007669"/>
    <property type="project" value="TreeGrafter"/>
</dbReference>
<dbReference type="GO" id="GO:0005524">
    <property type="term" value="F:ATP binding"/>
    <property type="evidence" value="ECO:0007669"/>
    <property type="project" value="InterPro"/>
</dbReference>